<keyword evidence="4" id="KW-0479">Metal-binding</keyword>
<sequence length="393" mass="41697">MNVQEESLKLHKEKRGKIEVVGTMPVTNGADLALAYTPGVAEPCLEIAKNKNNAYQYTMKGKTVAVVTNGTAVLGLGNIGPEAGLPVVEGKALLLKKFGNVDAIPISLDSIEPDDIVNTIKNIAPGFGGIHLEDIKAPECFYIEDKLKELLDIPVYHDDQHGTAIAVLAGLYNALKLVKKNIGEVEVVINGSGASGIATAKLLMYAGVKNIVLCDINGALVKGDDTLNEAQKKMVEITNRGLEKGTLADVIKNKDVFIGVSDGNVLTKEMVKTMNKDSIVFALANPTPEIMPSEAKAGGARVIATGRSDFPNQINNVLVFPGMFNGVLKVRAKDICDDMKIAAAKGIAGLIKDSELNENHIVPSVFDGGVCEAVSKAVVDTAQELGLVRENLM</sequence>
<comment type="cofactor">
    <cofactor evidence="2">
        <name>Mg(2+)</name>
        <dbReference type="ChEBI" id="CHEBI:18420"/>
    </cofactor>
</comment>
<dbReference type="PIRSF" id="PIRSF000106">
    <property type="entry name" value="ME"/>
    <property type="match status" value="1"/>
</dbReference>
<dbReference type="RefSeq" id="WP_218323828.1">
    <property type="nucleotide sequence ID" value="NZ_JAEEGC010000204.1"/>
</dbReference>
<dbReference type="GO" id="GO:0016616">
    <property type="term" value="F:oxidoreductase activity, acting on the CH-OH group of donors, NAD or NADP as acceptor"/>
    <property type="evidence" value="ECO:0007669"/>
    <property type="project" value="InterPro"/>
</dbReference>
<evidence type="ECO:0000259" key="6">
    <source>
        <dbReference type="SMART" id="SM00919"/>
    </source>
</evidence>
<dbReference type="InterPro" id="IPR012301">
    <property type="entry name" value="Malic_N_dom"/>
</dbReference>
<name>A0A949U5A6_9CLOT</name>
<keyword evidence="9" id="KW-1185">Reference proteome</keyword>
<dbReference type="GO" id="GO:0051287">
    <property type="term" value="F:NAD binding"/>
    <property type="evidence" value="ECO:0007669"/>
    <property type="project" value="InterPro"/>
</dbReference>
<comment type="cofactor">
    <cofactor evidence="1">
        <name>Mn(2+)</name>
        <dbReference type="ChEBI" id="CHEBI:29035"/>
    </cofactor>
</comment>
<dbReference type="Pfam" id="PF00390">
    <property type="entry name" value="malic"/>
    <property type="match status" value="2"/>
</dbReference>
<protein>
    <submittedName>
        <fullName evidence="8">NADP-dependent malic enzyme</fullName>
    </submittedName>
</protein>
<feature type="domain" description="Malic enzyme N-terminal" evidence="7">
    <location>
        <begin position="15"/>
        <end position="148"/>
    </location>
</feature>
<feature type="domain" description="Malic enzyme NAD-binding" evidence="6">
    <location>
        <begin position="160"/>
        <end position="383"/>
    </location>
</feature>
<dbReference type="Pfam" id="PF03949">
    <property type="entry name" value="Malic_M"/>
    <property type="match status" value="1"/>
</dbReference>
<dbReference type="AlphaFoldDB" id="A0A949U5A6"/>
<dbReference type="InterPro" id="IPR001891">
    <property type="entry name" value="Malic_OxRdtase"/>
</dbReference>
<organism evidence="8 9">
    <name type="scientific">Clostridium thailandense</name>
    <dbReference type="NCBI Taxonomy" id="2794346"/>
    <lineage>
        <taxon>Bacteria</taxon>
        <taxon>Bacillati</taxon>
        <taxon>Bacillota</taxon>
        <taxon>Clostridia</taxon>
        <taxon>Eubacteriales</taxon>
        <taxon>Clostridiaceae</taxon>
        <taxon>Clostridium</taxon>
    </lineage>
</organism>
<dbReference type="InterPro" id="IPR012302">
    <property type="entry name" value="Malic_NAD-bd"/>
</dbReference>
<reference evidence="8" key="1">
    <citation type="submission" date="2020-12" db="EMBL/GenBank/DDBJ databases">
        <title>Clostridium thailandense sp. nov., a novel acetogenic bacterium isolated from peat land soil in Thailand.</title>
        <authorList>
            <person name="Chaikitkaew S."/>
            <person name="Birkeland N.K."/>
        </authorList>
    </citation>
    <scope>NUCLEOTIDE SEQUENCE</scope>
    <source>
        <strain evidence="8">PL3</strain>
    </source>
</reference>
<proteinExistence type="inferred from homology"/>
<gene>
    <name evidence="8" type="ORF">I6U48_28145</name>
</gene>
<dbReference type="FunFam" id="3.40.50.720:FF:000095">
    <property type="entry name" value="NADP-dependent malic enzyme"/>
    <property type="match status" value="1"/>
</dbReference>
<keyword evidence="5" id="KW-0560">Oxidoreductase</keyword>
<comment type="similarity">
    <text evidence="3">Belongs to the malic enzymes family.</text>
</comment>
<dbReference type="GO" id="GO:0046872">
    <property type="term" value="F:metal ion binding"/>
    <property type="evidence" value="ECO:0007669"/>
    <property type="project" value="UniProtKB-KW"/>
</dbReference>
<evidence type="ECO:0000256" key="1">
    <source>
        <dbReference type="ARBA" id="ARBA00001936"/>
    </source>
</evidence>
<evidence type="ECO:0000259" key="7">
    <source>
        <dbReference type="SMART" id="SM01274"/>
    </source>
</evidence>
<dbReference type="InterPro" id="IPR051674">
    <property type="entry name" value="Malate_Decarboxylase"/>
</dbReference>
<evidence type="ECO:0000256" key="2">
    <source>
        <dbReference type="ARBA" id="ARBA00001946"/>
    </source>
</evidence>
<dbReference type="GO" id="GO:0004470">
    <property type="term" value="F:malic enzyme activity"/>
    <property type="evidence" value="ECO:0007669"/>
    <property type="project" value="InterPro"/>
</dbReference>
<dbReference type="Proteomes" id="UP000694308">
    <property type="component" value="Unassembled WGS sequence"/>
</dbReference>
<accession>A0A949U5A6</accession>
<dbReference type="EMBL" id="JAEEGC010000204">
    <property type="protein sequence ID" value="MBV7276748.1"/>
    <property type="molecule type" value="Genomic_DNA"/>
</dbReference>
<evidence type="ECO:0000256" key="4">
    <source>
        <dbReference type="ARBA" id="ARBA00022723"/>
    </source>
</evidence>
<dbReference type="SMART" id="SM00919">
    <property type="entry name" value="Malic_M"/>
    <property type="match status" value="1"/>
</dbReference>
<evidence type="ECO:0000256" key="5">
    <source>
        <dbReference type="ARBA" id="ARBA00023002"/>
    </source>
</evidence>
<dbReference type="InterPro" id="IPR045213">
    <property type="entry name" value="Malic_NAD-bd_bact_type"/>
</dbReference>
<evidence type="ECO:0000313" key="9">
    <source>
        <dbReference type="Proteomes" id="UP000694308"/>
    </source>
</evidence>
<dbReference type="PANTHER" id="PTHR43237">
    <property type="entry name" value="NADP-DEPENDENT MALIC ENZYME"/>
    <property type="match status" value="1"/>
</dbReference>
<comment type="caution">
    <text evidence="8">The sequence shown here is derived from an EMBL/GenBank/DDBJ whole genome shotgun (WGS) entry which is preliminary data.</text>
</comment>
<dbReference type="FunFam" id="3.40.50.10380:FF:000003">
    <property type="entry name" value="NADP-dependent malic enzyme"/>
    <property type="match status" value="1"/>
</dbReference>
<evidence type="ECO:0000256" key="3">
    <source>
        <dbReference type="ARBA" id="ARBA00008785"/>
    </source>
</evidence>
<dbReference type="SMART" id="SM01274">
    <property type="entry name" value="malic"/>
    <property type="match status" value="1"/>
</dbReference>
<evidence type="ECO:0000313" key="8">
    <source>
        <dbReference type="EMBL" id="MBV7276748.1"/>
    </source>
</evidence>
<dbReference type="PANTHER" id="PTHR43237:SF4">
    <property type="entry name" value="NADP-DEPENDENT MALIC ENZYME"/>
    <property type="match status" value="1"/>
</dbReference>
<dbReference type="CDD" id="cd05311">
    <property type="entry name" value="NAD_bind_2_malic_enz"/>
    <property type="match status" value="1"/>
</dbReference>